<dbReference type="PANTHER" id="PTHR22811">
    <property type="entry name" value="TRANSMEMBRANE EMP24 DOMAIN-CONTAINING PROTEIN"/>
    <property type="match status" value="1"/>
</dbReference>
<comment type="similarity">
    <text evidence="2 8">Belongs to the EMP24/GP25L family.</text>
</comment>
<evidence type="ECO:0000313" key="13">
    <source>
        <dbReference type="Proteomes" id="UP000750522"/>
    </source>
</evidence>
<feature type="chain" id="PRO_5040397809" description="GOLD domain-containing protein" evidence="10">
    <location>
        <begin position="23"/>
        <end position="219"/>
    </location>
</feature>
<feature type="signal peptide" evidence="10">
    <location>
        <begin position="1"/>
        <end position="22"/>
    </location>
</feature>
<evidence type="ECO:0000256" key="6">
    <source>
        <dbReference type="ARBA" id="ARBA00023136"/>
    </source>
</evidence>
<dbReference type="InterPro" id="IPR009038">
    <property type="entry name" value="GOLD_dom"/>
</dbReference>
<evidence type="ECO:0000259" key="11">
    <source>
        <dbReference type="PROSITE" id="PS50866"/>
    </source>
</evidence>
<accession>A0A9P5G8F7</accession>
<evidence type="ECO:0000256" key="9">
    <source>
        <dbReference type="SAM" id="Phobius"/>
    </source>
</evidence>
<evidence type="ECO:0000256" key="3">
    <source>
        <dbReference type="ARBA" id="ARBA00022692"/>
    </source>
</evidence>
<comment type="subcellular location">
    <subcellularLocation>
        <location evidence="7">Endomembrane system</location>
        <topology evidence="7">Single-pass membrane protein</topology>
    </subcellularLocation>
    <subcellularLocation>
        <location evidence="1 8">Membrane</location>
        <topology evidence="1 8">Single-pass type I membrane protein</topology>
    </subcellularLocation>
</comment>
<reference evidence="12" key="1">
    <citation type="journal article" date="2020" name="Front. Microbiol.">
        <title>Phenotypic and Genetic Characterization of the Cheese Ripening Yeast Geotrichum candidum.</title>
        <authorList>
            <person name="Perkins V."/>
            <person name="Vignola S."/>
            <person name="Lessard M.H."/>
            <person name="Plante P.L."/>
            <person name="Corbeil J."/>
            <person name="Dugat-Bony E."/>
            <person name="Frenette M."/>
            <person name="Labrie S."/>
        </authorList>
    </citation>
    <scope>NUCLEOTIDE SEQUENCE</scope>
    <source>
        <strain evidence="12">LMA-70</strain>
    </source>
</reference>
<organism evidence="12 13">
    <name type="scientific">Geotrichum candidum</name>
    <name type="common">Oospora lactis</name>
    <name type="synonym">Dipodascus geotrichum</name>
    <dbReference type="NCBI Taxonomy" id="1173061"/>
    <lineage>
        <taxon>Eukaryota</taxon>
        <taxon>Fungi</taxon>
        <taxon>Dikarya</taxon>
        <taxon>Ascomycota</taxon>
        <taxon>Saccharomycotina</taxon>
        <taxon>Dipodascomycetes</taxon>
        <taxon>Dipodascales</taxon>
        <taxon>Dipodascaceae</taxon>
        <taxon>Geotrichum</taxon>
    </lineage>
</organism>
<evidence type="ECO:0000256" key="10">
    <source>
        <dbReference type="SAM" id="SignalP"/>
    </source>
</evidence>
<reference evidence="12" key="2">
    <citation type="submission" date="2020-01" db="EMBL/GenBank/DDBJ databases">
        <authorList>
            <person name="Perkins V."/>
            <person name="Lessard M.-H."/>
            <person name="Dugat-Bony E."/>
            <person name="Frenette M."/>
            <person name="Labrie S."/>
        </authorList>
    </citation>
    <scope>NUCLEOTIDE SEQUENCE</scope>
    <source>
        <strain evidence="12">LMA-70</strain>
    </source>
</reference>
<keyword evidence="4 10" id="KW-0732">Signal</keyword>
<sequence>MMMMFTAPFLALVLLLAHAVAAIPLTVKLGPSETQCVYTEVATPGAKIGFYFAVQSGGSFDINVSIKGPNDFVEYKEAKEKQGEFSFSVSVPGEYEFCLSNDMSTFSEKVVEFEIVDDSPRSGTDADSDLIQAALPDVKIKDADKVEAYIGQIETRANNVLKALQYYKMRNNRNQSTVKSTERRIFWFSLTDLVLMVGMAGFHVTVVHFFFNGSRKNVV</sequence>
<evidence type="ECO:0000313" key="12">
    <source>
        <dbReference type="EMBL" id="KAF5103182.1"/>
    </source>
</evidence>
<dbReference type="GO" id="GO:0012505">
    <property type="term" value="C:endomembrane system"/>
    <property type="evidence" value="ECO:0007669"/>
    <property type="project" value="UniProtKB-SubCell"/>
</dbReference>
<dbReference type="GO" id="GO:0016020">
    <property type="term" value="C:membrane"/>
    <property type="evidence" value="ECO:0007669"/>
    <property type="project" value="UniProtKB-SubCell"/>
</dbReference>
<dbReference type="Proteomes" id="UP000750522">
    <property type="component" value="Unassembled WGS sequence"/>
</dbReference>
<evidence type="ECO:0000256" key="1">
    <source>
        <dbReference type="ARBA" id="ARBA00004479"/>
    </source>
</evidence>
<feature type="domain" description="GOLD" evidence="11">
    <location>
        <begin position="34"/>
        <end position="117"/>
    </location>
</feature>
<feature type="transmembrane region" description="Helical" evidence="9">
    <location>
        <begin position="185"/>
        <end position="211"/>
    </location>
</feature>
<gene>
    <name evidence="12" type="ORF">DV451_001625</name>
</gene>
<keyword evidence="5 9" id="KW-1133">Transmembrane helix</keyword>
<dbReference type="InterPro" id="IPR036598">
    <property type="entry name" value="GOLD_dom_sf"/>
</dbReference>
<dbReference type="AlphaFoldDB" id="A0A9P5G8F7"/>
<name>A0A9P5G8F7_GEOCN</name>
<comment type="caution">
    <text evidence="12">The sequence shown here is derived from an EMBL/GenBank/DDBJ whole genome shotgun (WGS) entry which is preliminary data.</text>
</comment>
<dbReference type="Pfam" id="PF01105">
    <property type="entry name" value="EMP24_GP25L"/>
    <property type="match status" value="1"/>
</dbReference>
<evidence type="ECO:0000256" key="5">
    <source>
        <dbReference type="ARBA" id="ARBA00022989"/>
    </source>
</evidence>
<dbReference type="SMART" id="SM01190">
    <property type="entry name" value="EMP24_GP25L"/>
    <property type="match status" value="1"/>
</dbReference>
<dbReference type="SUPFAM" id="SSF101576">
    <property type="entry name" value="Supernatant protein factor (SPF), C-terminal domain"/>
    <property type="match status" value="1"/>
</dbReference>
<dbReference type="PROSITE" id="PS50866">
    <property type="entry name" value="GOLD"/>
    <property type="match status" value="1"/>
</dbReference>
<proteinExistence type="inferred from homology"/>
<keyword evidence="6 9" id="KW-0472">Membrane</keyword>
<dbReference type="InterPro" id="IPR015720">
    <property type="entry name" value="Emp24-like"/>
</dbReference>
<evidence type="ECO:0000256" key="2">
    <source>
        <dbReference type="ARBA" id="ARBA00007104"/>
    </source>
</evidence>
<evidence type="ECO:0000256" key="8">
    <source>
        <dbReference type="RuleBase" id="RU003827"/>
    </source>
</evidence>
<keyword evidence="3 8" id="KW-0812">Transmembrane</keyword>
<evidence type="ECO:0000256" key="4">
    <source>
        <dbReference type="ARBA" id="ARBA00022729"/>
    </source>
</evidence>
<evidence type="ECO:0000256" key="7">
    <source>
        <dbReference type="ARBA" id="ARBA00037847"/>
    </source>
</evidence>
<dbReference type="EMBL" id="QQZK01000025">
    <property type="protein sequence ID" value="KAF5103182.1"/>
    <property type="molecule type" value="Genomic_DNA"/>
</dbReference>
<protein>
    <recommendedName>
        <fullName evidence="11">GOLD domain-containing protein</fullName>
    </recommendedName>
</protein>